<evidence type="ECO:0000313" key="8">
    <source>
        <dbReference type="Proteomes" id="UP000002258"/>
    </source>
</evidence>
<evidence type="ECO:0000256" key="4">
    <source>
        <dbReference type="ARBA" id="ARBA00023163"/>
    </source>
</evidence>
<dbReference type="GO" id="GO:0000981">
    <property type="term" value="F:DNA-binding transcription factor activity, RNA polymerase II-specific"/>
    <property type="evidence" value="ECO:0007669"/>
    <property type="project" value="InterPro"/>
</dbReference>
<dbReference type="GO" id="GO:0005634">
    <property type="term" value="C:nucleus"/>
    <property type="evidence" value="ECO:0007669"/>
    <property type="project" value="TreeGrafter"/>
</dbReference>
<dbReference type="HOGENOM" id="CLU_005934_0_0_1"/>
<keyword evidence="1" id="KW-0479">Metal-binding</keyword>
<dbReference type="OMA" id="INIHMSE"/>
<dbReference type="InterPro" id="IPR036864">
    <property type="entry name" value="Zn2-C6_fun-type_DNA-bd_sf"/>
</dbReference>
<dbReference type="KEGG" id="pic:PICST_53992"/>
<dbReference type="PANTHER" id="PTHR31069:SF12">
    <property type="entry name" value="TRANSCRIPTION FACTOR DOMAIN-CONTAINING PROTEIN"/>
    <property type="match status" value="1"/>
</dbReference>
<comment type="caution">
    <text evidence="7">The sequence shown here is derived from an EMBL/GenBank/DDBJ whole genome shotgun (WGS) entry which is preliminary data.</text>
</comment>
<dbReference type="SMART" id="SM00066">
    <property type="entry name" value="GAL4"/>
    <property type="match status" value="1"/>
</dbReference>
<dbReference type="Gene3D" id="4.10.240.10">
    <property type="entry name" value="Zn(2)-C6 fungal-type DNA-binding domain"/>
    <property type="match status" value="1"/>
</dbReference>
<dbReference type="GeneID" id="4851602"/>
<reference evidence="7 8" key="1">
    <citation type="journal article" date="2007" name="Nat. Biotechnol.">
        <title>Genome sequence of the lignocellulose-bioconverting and xylose-fermenting yeast Pichia stipitis.</title>
        <authorList>
            <person name="Jeffries T.W."/>
            <person name="Grigoriev I.V."/>
            <person name="Grimwood J."/>
            <person name="Laplaza J.M."/>
            <person name="Aerts A."/>
            <person name="Salamov A."/>
            <person name="Schmutz J."/>
            <person name="Lindquist E."/>
            <person name="Dehal P."/>
            <person name="Shapiro H."/>
            <person name="Jin Y.S."/>
            <person name="Passoth V."/>
            <person name="Richardson P.M."/>
        </authorList>
    </citation>
    <scope>NUCLEOTIDE SEQUENCE [LARGE SCALE GENOMIC DNA]</scope>
    <source>
        <strain evidence="8">ATCC 58785 / CBS 6054 / NBRC 10063 / NRRL Y-11545</strain>
    </source>
</reference>
<keyword evidence="5" id="KW-0539">Nucleus</keyword>
<proteinExistence type="predicted"/>
<dbReference type="OrthoDB" id="4026483at2759"/>
<dbReference type="Pfam" id="PF00172">
    <property type="entry name" value="Zn_clus"/>
    <property type="match status" value="1"/>
</dbReference>
<dbReference type="SUPFAM" id="SSF57701">
    <property type="entry name" value="Zn2/Cys6 DNA-binding domain"/>
    <property type="match status" value="1"/>
</dbReference>
<dbReference type="Pfam" id="PF04082">
    <property type="entry name" value="Fungal_trans"/>
    <property type="match status" value="1"/>
</dbReference>
<keyword evidence="2" id="KW-0805">Transcription regulation</keyword>
<gene>
    <name evidence="7" type="primary">HAP1.3</name>
    <name evidence="7" type="ORF">PICST_53992</name>
</gene>
<dbReference type="Proteomes" id="UP000002258">
    <property type="component" value="Chromosome 1"/>
</dbReference>
<evidence type="ECO:0000256" key="3">
    <source>
        <dbReference type="ARBA" id="ARBA00023125"/>
    </source>
</evidence>
<keyword evidence="4" id="KW-0804">Transcription</keyword>
<dbReference type="PANTHER" id="PTHR31069">
    <property type="entry name" value="OLEATE-ACTIVATED TRANSCRIPTION FACTOR 1-RELATED"/>
    <property type="match status" value="1"/>
</dbReference>
<evidence type="ECO:0000313" key="7">
    <source>
        <dbReference type="EMBL" id="EAZ62761.2"/>
    </source>
</evidence>
<dbReference type="CDD" id="cd12148">
    <property type="entry name" value="fungal_TF_MHR"/>
    <property type="match status" value="1"/>
</dbReference>
<organism evidence="7 8">
    <name type="scientific">Scheffersomyces stipitis (strain ATCC 58785 / CBS 6054 / NBRC 10063 / NRRL Y-11545)</name>
    <name type="common">Yeast</name>
    <name type="synonym">Pichia stipitis</name>
    <dbReference type="NCBI Taxonomy" id="322104"/>
    <lineage>
        <taxon>Eukaryota</taxon>
        <taxon>Fungi</taxon>
        <taxon>Dikarya</taxon>
        <taxon>Ascomycota</taxon>
        <taxon>Saccharomycotina</taxon>
        <taxon>Pichiomycetes</taxon>
        <taxon>Debaryomycetaceae</taxon>
        <taxon>Scheffersomyces</taxon>
    </lineage>
</organism>
<dbReference type="PROSITE" id="PS00463">
    <property type="entry name" value="ZN2_CY6_FUNGAL_1"/>
    <property type="match status" value="1"/>
</dbReference>
<dbReference type="GO" id="GO:0006351">
    <property type="term" value="P:DNA-templated transcription"/>
    <property type="evidence" value="ECO:0007669"/>
    <property type="project" value="InterPro"/>
</dbReference>
<feature type="non-terminal residue" evidence="7">
    <location>
        <position position="758"/>
    </location>
</feature>
<dbReference type="AlphaFoldDB" id="A3GH53"/>
<protein>
    <submittedName>
        <fullName evidence="7">CYP1/HAP1-like protein</fullName>
    </submittedName>
</protein>
<sequence>MPAQPKKRKRLPLSCDNCRKKKAKCDRNFPCSNCIKLSISHTCIYSSPDHINHTKSVTSVFNNESLPVHKTSSSVHSELYLLKSRLNDLETSITNTPVQPRLLYSSDGLSQADIFIESDNGLAKSNKDLLVNILPYDSEDETINFYFSEEDGSRVSRQPLPFIFLSKRDPGAKFFWLIKKERKTKTNIKEIYQFMNRTGELEEMKQMAKVKFGGRYIKALEDGYSIQDVKESLSIYGKELGLSFHTADISELSLEQKIAAIIPDSVASCKYLTSFFEYLYPFFPIVDEMSFRSDLTRILGDSADGSVNKTLIHIEKRTDHAVLSSYLYIIRLTYLLWFTNDKKYKYGLPGDVSSSYSRERQVAMDNPVPLEAATLAQECIDQCNLTRKPQLAVLQALIFSRVYDKFAPEIGEKFKGQETQLLDGIIMNLAIALNLNRDPDYALEKQEDNMKNLKRKIWHTILFIDLIDTMIYGTTLSADRDHNYDMKIPYYKEGNENIVDVQLEKDVIKSIACFRPLILSMDRIAKRLFDVKQRVKISIILDEIRDLEMLTVRIFGRFKCFLKPDFSNSDSFVIQEMYYYLNIKAFLVTIYFYFHIHFHEKGNPDLEFFYHKKVFTTLFYELAELSNLQTSVNNRTFGRAVTLILSPVISRIDHISCMVASSFCVRLTATLRQRMETIDSQNAQFTSKELAQDLLQMSLISARNSLARLSTTSIRYFHSWKINKVHLFGINLVRETSMYECSNSSVTKCAKFNYTNQQ</sequence>
<evidence type="ECO:0000259" key="6">
    <source>
        <dbReference type="PROSITE" id="PS50048"/>
    </source>
</evidence>
<dbReference type="GO" id="GO:0045944">
    <property type="term" value="P:positive regulation of transcription by RNA polymerase II"/>
    <property type="evidence" value="ECO:0007669"/>
    <property type="project" value="TreeGrafter"/>
</dbReference>
<evidence type="ECO:0000256" key="5">
    <source>
        <dbReference type="ARBA" id="ARBA00023242"/>
    </source>
</evidence>
<dbReference type="eggNOG" id="ENOG502T2PU">
    <property type="taxonomic scope" value="Eukaryota"/>
</dbReference>
<dbReference type="InterPro" id="IPR050675">
    <property type="entry name" value="OAF3"/>
</dbReference>
<evidence type="ECO:0000256" key="2">
    <source>
        <dbReference type="ARBA" id="ARBA00023015"/>
    </source>
</evidence>
<feature type="domain" description="Zn(2)-C6 fungal-type" evidence="6">
    <location>
        <begin position="14"/>
        <end position="45"/>
    </location>
</feature>
<keyword evidence="8" id="KW-1185">Reference proteome</keyword>
<dbReference type="STRING" id="322104.A3GH53"/>
<dbReference type="InParanoid" id="A3GH53"/>
<dbReference type="InterPro" id="IPR007219">
    <property type="entry name" value="XnlR_reg_dom"/>
</dbReference>
<dbReference type="EMBL" id="AAVQ01000002">
    <property type="protein sequence ID" value="EAZ62761.2"/>
    <property type="molecule type" value="Genomic_DNA"/>
</dbReference>
<dbReference type="GO" id="GO:0008270">
    <property type="term" value="F:zinc ion binding"/>
    <property type="evidence" value="ECO:0007669"/>
    <property type="project" value="InterPro"/>
</dbReference>
<evidence type="ECO:0000256" key="1">
    <source>
        <dbReference type="ARBA" id="ARBA00022723"/>
    </source>
</evidence>
<dbReference type="PROSITE" id="PS50048">
    <property type="entry name" value="ZN2_CY6_FUNGAL_2"/>
    <property type="match status" value="1"/>
</dbReference>
<dbReference type="InterPro" id="IPR001138">
    <property type="entry name" value="Zn2Cys6_DnaBD"/>
</dbReference>
<dbReference type="CDD" id="cd00067">
    <property type="entry name" value="GAL4"/>
    <property type="match status" value="1"/>
</dbReference>
<dbReference type="GO" id="GO:0000978">
    <property type="term" value="F:RNA polymerase II cis-regulatory region sequence-specific DNA binding"/>
    <property type="evidence" value="ECO:0007669"/>
    <property type="project" value="TreeGrafter"/>
</dbReference>
<accession>A3GH53</accession>
<dbReference type="FunCoup" id="A3GH53">
    <property type="interactions" value="1402"/>
</dbReference>
<name>A3GH53_PICST</name>
<keyword evidence="3" id="KW-0238">DNA-binding</keyword>
<dbReference type="RefSeq" id="XP_001386784.2">
    <property type="nucleotide sequence ID" value="XM_001386747.1"/>
</dbReference>